<dbReference type="AlphaFoldDB" id="A0A0P6C9L6"/>
<organism evidence="1">
    <name type="scientific">Daphnia magna</name>
    <dbReference type="NCBI Taxonomy" id="35525"/>
    <lineage>
        <taxon>Eukaryota</taxon>
        <taxon>Metazoa</taxon>
        <taxon>Ecdysozoa</taxon>
        <taxon>Arthropoda</taxon>
        <taxon>Crustacea</taxon>
        <taxon>Branchiopoda</taxon>
        <taxon>Diplostraca</taxon>
        <taxon>Cladocera</taxon>
        <taxon>Anomopoda</taxon>
        <taxon>Daphniidae</taxon>
        <taxon>Daphnia</taxon>
    </lineage>
</organism>
<accession>A0A0P6C9L6</accession>
<protein>
    <submittedName>
        <fullName evidence="1">Uncharacterized protein</fullName>
    </submittedName>
</protein>
<name>A0A0P6C9L6_9CRUS</name>
<dbReference type="EMBL" id="GDIQ01001721">
    <property type="protein sequence ID" value="JAN93016.1"/>
    <property type="molecule type" value="Transcribed_RNA"/>
</dbReference>
<proteinExistence type="predicted"/>
<evidence type="ECO:0000313" key="1">
    <source>
        <dbReference type="EMBL" id="JAN93016.1"/>
    </source>
</evidence>
<reference evidence="1" key="1">
    <citation type="submission" date="2015-10" db="EMBL/GenBank/DDBJ databases">
        <title>EvidentialGene: Evidence-directed Construction of Complete mRNA Transcriptomes without Genomes.</title>
        <authorList>
            <person name="Gilbert D.G."/>
        </authorList>
    </citation>
    <scope>NUCLEOTIDE SEQUENCE</scope>
</reference>
<sequence>MKLILDIKENNRVPFFMEMLKGLDYISVIKEVKQKRKSQLISDLAEAFDDVKLHEQGKKKLKSAKDVLNEL</sequence>